<name>A0A7R8WXI4_9CRUS</name>
<feature type="non-terminal residue" evidence="1">
    <location>
        <position position="1"/>
    </location>
</feature>
<organism evidence="1">
    <name type="scientific">Cyprideis torosa</name>
    <dbReference type="NCBI Taxonomy" id="163714"/>
    <lineage>
        <taxon>Eukaryota</taxon>
        <taxon>Metazoa</taxon>
        <taxon>Ecdysozoa</taxon>
        <taxon>Arthropoda</taxon>
        <taxon>Crustacea</taxon>
        <taxon>Oligostraca</taxon>
        <taxon>Ostracoda</taxon>
        <taxon>Podocopa</taxon>
        <taxon>Podocopida</taxon>
        <taxon>Cytherocopina</taxon>
        <taxon>Cytheroidea</taxon>
        <taxon>Cytherideidae</taxon>
        <taxon>Cyprideis</taxon>
    </lineage>
</organism>
<proteinExistence type="predicted"/>
<dbReference type="EMBL" id="OB677193">
    <property type="protein sequence ID" value="CAD7236196.1"/>
    <property type="molecule type" value="Genomic_DNA"/>
</dbReference>
<evidence type="ECO:0000313" key="1">
    <source>
        <dbReference type="EMBL" id="CAD7236196.1"/>
    </source>
</evidence>
<protein>
    <submittedName>
        <fullName evidence="1">Uncharacterized protein</fullName>
    </submittedName>
</protein>
<reference evidence="1" key="1">
    <citation type="submission" date="2020-11" db="EMBL/GenBank/DDBJ databases">
        <authorList>
            <person name="Tran Van P."/>
        </authorList>
    </citation>
    <scope>NUCLEOTIDE SEQUENCE</scope>
</reference>
<sequence>AELFVFGQRCLSSRNCHTYAANTVCENFRCVCRPDYEWDGTTGKCYDPDPIRARKRIKEFFGLERGLSAQQTQSEDLIFLNLGFLAPKYCVNSFYGFEYMGTIATTISGKTCL</sequence>
<dbReference type="AlphaFoldDB" id="A0A7R8WXI4"/>
<gene>
    <name evidence="1" type="ORF">CTOB1V02_LOCUS14011</name>
</gene>
<accession>A0A7R8WXI4</accession>
<feature type="non-terminal residue" evidence="1">
    <location>
        <position position="113"/>
    </location>
</feature>